<evidence type="ECO:0000313" key="3">
    <source>
        <dbReference type="EMBL" id="MCD2516634.1"/>
    </source>
</evidence>
<evidence type="ECO:0000313" key="4">
    <source>
        <dbReference type="Proteomes" id="UP001179361"/>
    </source>
</evidence>
<feature type="domain" description="Putative auto-transporter adhesin head GIN" evidence="2">
    <location>
        <begin position="53"/>
        <end position="175"/>
    </location>
</feature>
<gene>
    <name evidence="3" type="ORF">LQ564_09970</name>
</gene>
<proteinExistence type="predicted"/>
<reference evidence="3" key="1">
    <citation type="submission" date="2021-11" db="EMBL/GenBank/DDBJ databases">
        <title>The complete genome of Massilia sp sp. G4R7.</title>
        <authorList>
            <person name="Liu L."/>
            <person name="Yue J."/>
            <person name="Yuan J."/>
            <person name="Yang F."/>
            <person name="Li L."/>
        </authorList>
    </citation>
    <scope>NUCLEOTIDE SEQUENCE</scope>
    <source>
        <strain evidence="3">G4R7</strain>
    </source>
</reference>
<feature type="compositionally biased region" description="Polar residues" evidence="1">
    <location>
        <begin position="257"/>
        <end position="268"/>
    </location>
</feature>
<evidence type="ECO:0000256" key="1">
    <source>
        <dbReference type="SAM" id="MobiDB-lite"/>
    </source>
</evidence>
<evidence type="ECO:0000259" key="2">
    <source>
        <dbReference type="Pfam" id="PF10988"/>
    </source>
</evidence>
<feature type="domain" description="Putative auto-transporter adhesin head GIN" evidence="2">
    <location>
        <begin position="176"/>
        <end position="251"/>
    </location>
</feature>
<dbReference type="Gene3D" id="2.160.20.120">
    <property type="match status" value="1"/>
</dbReference>
<dbReference type="Proteomes" id="UP001179361">
    <property type="component" value="Unassembled WGS sequence"/>
</dbReference>
<dbReference type="Pfam" id="PF10988">
    <property type="entry name" value="DUF2807"/>
    <property type="match status" value="2"/>
</dbReference>
<dbReference type="PANTHER" id="PTHR39200:SF1">
    <property type="entry name" value="AUTO-TRANSPORTER ADHESIN HEAD GIN DOMAIN-CONTAINING PROTEIN-RELATED"/>
    <property type="match status" value="1"/>
</dbReference>
<dbReference type="InterPro" id="IPR021255">
    <property type="entry name" value="DUF2807"/>
</dbReference>
<name>A0ABS8Q4G9_9BURK</name>
<comment type="caution">
    <text evidence="3">The sequence shown here is derived from an EMBL/GenBank/DDBJ whole genome shotgun (WGS) entry which is preliminary data.</text>
</comment>
<sequence>MRTLVKVGFSLLLLAFVLIGLSYGMLRANGVTAAAEGRRLSVETREVPAGIKSVDLDGPIDLTLRYGATPSLKVRGESRLLGNVDVTQDGDILHIGIRGMVLRHRRPLEVELILPGLSSVTVDGSGESTVNGFSGERIEVRMEGPGSLRFNGRFRQVNAAMTGSGELDLNGGAGIERFDAALTGSGSLTIVGSTRALTATASGSGDLDARHLRADTVKVSQSGPGSSTVQARDTVAASVSGSGDIEVHGNPGERSVSRTGTGSVTFSE</sequence>
<feature type="region of interest" description="Disordered" evidence="1">
    <location>
        <begin position="237"/>
        <end position="268"/>
    </location>
</feature>
<accession>A0ABS8Q4G9</accession>
<dbReference type="RefSeq" id="WP_231057943.1">
    <property type="nucleotide sequence ID" value="NZ_JAJNOC010000002.1"/>
</dbReference>
<organism evidence="3 4">
    <name type="scientific">Massilia phyllostachyos</name>
    <dbReference type="NCBI Taxonomy" id="2898585"/>
    <lineage>
        <taxon>Bacteria</taxon>
        <taxon>Pseudomonadati</taxon>
        <taxon>Pseudomonadota</taxon>
        <taxon>Betaproteobacteria</taxon>
        <taxon>Burkholderiales</taxon>
        <taxon>Oxalobacteraceae</taxon>
        <taxon>Telluria group</taxon>
        <taxon>Massilia</taxon>
    </lineage>
</organism>
<protein>
    <submittedName>
        <fullName evidence="3">DUF2807 domain-containing protein</fullName>
    </submittedName>
</protein>
<dbReference type="PANTHER" id="PTHR39200">
    <property type="entry name" value="HYPOTHETICAL EXPORTED PROTEIN"/>
    <property type="match status" value="1"/>
</dbReference>
<keyword evidence="4" id="KW-1185">Reference proteome</keyword>
<dbReference type="EMBL" id="JAJNOC010000002">
    <property type="protein sequence ID" value="MCD2516634.1"/>
    <property type="molecule type" value="Genomic_DNA"/>
</dbReference>